<name>A0A7J0GJD0_9ERIC</name>
<organism evidence="2 3">
    <name type="scientific">Actinidia rufa</name>
    <dbReference type="NCBI Taxonomy" id="165716"/>
    <lineage>
        <taxon>Eukaryota</taxon>
        <taxon>Viridiplantae</taxon>
        <taxon>Streptophyta</taxon>
        <taxon>Embryophyta</taxon>
        <taxon>Tracheophyta</taxon>
        <taxon>Spermatophyta</taxon>
        <taxon>Magnoliopsida</taxon>
        <taxon>eudicotyledons</taxon>
        <taxon>Gunneridae</taxon>
        <taxon>Pentapetalae</taxon>
        <taxon>asterids</taxon>
        <taxon>Ericales</taxon>
        <taxon>Actinidiaceae</taxon>
        <taxon>Actinidia</taxon>
    </lineage>
</organism>
<dbReference type="AlphaFoldDB" id="A0A7J0GJD0"/>
<proteinExistence type="predicted"/>
<sequence length="207" mass="22994">MELDNFCCGSHLGTALYADSKWFAYSWNRDSSPLKYIPKLCTQYSSCNKALGLYVVYWAQSSQICFERSLCFGFLISATNPVGFESGYRLYFEVAAPLCLSLFLELKAYLQWVKLIKKNKNRNLVVAASNTSKVADVAAASGETITDSFKVMMLPIEICLKGERVKAKDNQEVPMDDSSDGEEPDKESDAASRILGEDDPDSTQGVQ</sequence>
<comment type="caution">
    <text evidence="2">The sequence shown here is derived from an EMBL/GenBank/DDBJ whole genome shotgun (WGS) entry which is preliminary data.</text>
</comment>
<evidence type="ECO:0000256" key="1">
    <source>
        <dbReference type="SAM" id="MobiDB-lite"/>
    </source>
</evidence>
<feature type="region of interest" description="Disordered" evidence="1">
    <location>
        <begin position="169"/>
        <end position="207"/>
    </location>
</feature>
<dbReference type="EMBL" id="BJWL01000022">
    <property type="protein sequence ID" value="GFZ10917.1"/>
    <property type="molecule type" value="Genomic_DNA"/>
</dbReference>
<reference evidence="2 3" key="1">
    <citation type="submission" date="2019-07" db="EMBL/GenBank/DDBJ databases">
        <title>De Novo Assembly of kiwifruit Actinidia rufa.</title>
        <authorList>
            <person name="Sugita-Konishi S."/>
            <person name="Sato K."/>
            <person name="Mori E."/>
            <person name="Abe Y."/>
            <person name="Kisaki G."/>
            <person name="Hamano K."/>
            <person name="Suezawa K."/>
            <person name="Otani M."/>
            <person name="Fukuda T."/>
            <person name="Manabe T."/>
            <person name="Gomi K."/>
            <person name="Tabuchi M."/>
            <person name="Akimitsu K."/>
            <person name="Kataoka I."/>
        </authorList>
    </citation>
    <scope>NUCLEOTIDE SEQUENCE [LARGE SCALE GENOMIC DNA]</scope>
    <source>
        <strain evidence="3">cv. Fuchu</strain>
    </source>
</reference>
<feature type="compositionally biased region" description="Acidic residues" evidence="1">
    <location>
        <begin position="174"/>
        <end position="186"/>
    </location>
</feature>
<keyword evidence="3" id="KW-1185">Reference proteome</keyword>
<evidence type="ECO:0000313" key="2">
    <source>
        <dbReference type="EMBL" id="GFZ10917.1"/>
    </source>
</evidence>
<evidence type="ECO:0000313" key="3">
    <source>
        <dbReference type="Proteomes" id="UP000585474"/>
    </source>
</evidence>
<gene>
    <name evidence="2" type="ORF">Acr_22g0003150</name>
</gene>
<dbReference type="Proteomes" id="UP000585474">
    <property type="component" value="Unassembled WGS sequence"/>
</dbReference>
<accession>A0A7J0GJD0</accession>
<protein>
    <submittedName>
        <fullName evidence="2">Uncharacterized protein</fullName>
    </submittedName>
</protein>